<keyword evidence="2" id="KW-1185">Reference proteome</keyword>
<dbReference type="PANTHER" id="PTHR33598">
    <property type="entry name" value="OS02G0833400 PROTEIN"/>
    <property type="match status" value="1"/>
</dbReference>
<name>A0AAW1S3V6_9CHLO</name>
<evidence type="ECO:0000313" key="1">
    <source>
        <dbReference type="EMBL" id="KAK9840298.1"/>
    </source>
</evidence>
<dbReference type="Pfam" id="PF05542">
    <property type="entry name" value="DUF760"/>
    <property type="match status" value="2"/>
</dbReference>
<dbReference type="EMBL" id="JALJOS010000004">
    <property type="protein sequence ID" value="KAK9840298.1"/>
    <property type="molecule type" value="Genomic_DNA"/>
</dbReference>
<protein>
    <submittedName>
        <fullName evidence="1">Uncharacterized protein</fullName>
    </submittedName>
</protein>
<dbReference type="Proteomes" id="UP001438707">
    <property type="component" value="Unassembled WGS sequence"/>
</dbReference>
<reference evidence="1 2" key="1">
    <citation type="journal article" date="2024" name="Nat. Commun.">
        <title>Phylogenomics reveals the evolutionary origins of lichenization in chlorophyte algae.</title>
        <authorList>
            <person name="Puginier C."/>
            <person name="Libourel C."/>
            <person name="Otte J."/>
            <person name="Skaloud P."/>
            <person name="Haon M."/>
            <person name="Grisel S."/>
            <person name="Petersen M."/>
            <person name="Berrin J.G."/>
            <person name="Delaux P.M."/>
            <person name="Dal Grande F."/>
            <person name="Keller J."/>
        </authorList>
    </citation>
    <scope>NUCLEOTIDE SEQUENCE [LARGE SCALE GENOMIC DNA]</scope>
    <source>
        <strain evidence="1 2">SAG 2145</strain>
    </source>
</reference>
<accession>A0AAW1S3V6</accession>
<proteinExistence type="predicted"/>
<comment type="caution">
    <text evidence="1">The sequence shown here is derived from an EMBL/GenBank/DDBJ whole genome shotgun (WGS) entry which is preliminary data.</text>
</comment>
<organism evidence="1 2">
    <name type="scientific">Apatococcus lobatus</name>
    <dbReference type="NCBI Taxonomy" id="904363"/>
    <lineage>
        <taxon>Eukaryota</taxon>
        <taxon>Viridiplantae</taxon>
        <taxon>Chlorophyta</taxon>
        <taxon>core chlorophytes</taxon>
        <taxon>Trebouxiophyceae</taxon>
        <taxon>Chlorellales</taxon>
        <taxon>Chlorellaceae</taxon>
        <taxon>Apatococcus</taxon>
    </lineage>
</organism>
<dbReference type="AlphaFoldDB" id="A0AAW1S3V6"/>
<sequence>MQTCHLHAASGCFCSSDACSQTVPGPTAANLTRKLLKALYARKQTSHLFRKSPRRTSTERCASGCFAFAAKRTGSQDPFRGDRRNSMLKFVQDVQPIIVEQFAEHTPAQVVEAMRQTVTNITGMLPPKYFSVKICSTNEDLAQLMYTAMMTGYMFRNAQYRLELRTSISGSLLEDMGMDAPVKELPEDDLDQKSTITALQEIFTTASGYAPGSQKHKAEGTVLRWHKEYGTEEIPVQQYIESLEHEVSLLRRELQNSTYLKMSQNQLLDYMKCLEQQSLNELTASQDEDTAEAMNSFVHRLLGSGDDGAAEGLGECTSQELSKLLVWLLVVGYQLRVLEVRLDLEATMLVSSMDEVSMLEQHAAKHGYLSSESII</sequence>
<gene>
    <name evidence="1" type="ORF">WJX74_007080</name>
</gene>
<evidence type="ECO:0000313" key="2">
    <source>
        <dbReference type="Proteomes" id="UP001438707"/>
    </source>
</evidence>
<dbReference type="PANTHER" id="PTHR33598:SF4">
    <property type="entry name" value="OS02G0833400 PROTEIN"/>
    <property type="match status" value="1"/>
</dbReference>
<dbReference type="InterPro" id="IPR008479">
    <property type="entry name" value="DUF760"/>
</dbReference>